<accession>A0A1Y5SMI8</accession>
<dbReference type="RefSeq" id="WP_139837772.1">
    <property type="nucleotide sequence ID" value="NZ_FWFL01000005.1"/>
</dbReference>
<evidence type="ECO:0000259" key="1">
    <source>
        <dbReference type="Pfam" id="PF01844"/>
    </source>
</evidence>
<feature type="domain" description="HNH" evidence="1">
    <location>
        <begin position="163"/>
        <end position="219"/>
    </location>
</feature>
<dbReference type="Pfam" id="PF01844">
    <property type="entry name" value="HNH"/>
    <property type="match status" value="1"/>
</dbReference>
<dbReference type="CDD" id="cd00085">
    <property type="entry name" value="HNHc"/>
    <property type="match status" value="1"/>
</dbReference>
<reference evidence="2 3" key="1">
    <citation type="submission" date="2017-03" db="EMBL/GenBank/DDBJ databases">
        <authorList>
            <person name="Afonso C.L."/>
            <person name="Miller P.J."/>
            <person name="Scott M.A."/>
            <person name="Spackman E."/>
            <person name="Goraichik I."/>
            <person name="Dimitrov K.M."/>
            <person name="Suarez D.L."/>
            <person name="Swayne D.E."/>
        </authorList>
    </citation>
    <scope>NUCLEOTIDE SEQUENCE [LARGE SCALE GENOMIC DNA]</scope>
    <source>
        <strain evidence="2 3">CECT 8287</strain>
    </source>
</reference>
<proteinExistence type="predicted"/>
<dbReference type="InterPro" id="IPR003615">
    <property type="entry name" value="HNH_nuc"/>
</dbReference>
<name>A0A1Y5SMI8_9RHOB</name>
<keyword evidence="3" id="KW-1185">Reference proteome</keyword>
<evidence type="ECO:0000313" key="2">
    <source>
        <dbReference type="EMBL" id="SLN44148.1"/>
    </source>
</evidence>
<dbReference type="GO" id="GO:0004519">
    <property type="term" value="F:endonuclease activity"/>
    <property type="evidence" value="ECO:0007669"/>
    <property type="project" value="UniProtKB-KW"/>
</dbReference>
<protein>
    <submittedName>
        <fullName evidence="2">HNH endonuclease</fullName>
    </submittedName>
</protein>
<gene>
    <name evidence="2" type="ORF">PEL8287_02232</name>
</gene>
<evidence type="ECO:0000313" key="3">
    <source>
        <dbReference type="Proteomes" id="UP000193827"/>
    </source>
</evidence>
<dbReference type="AlphaFoldDB" id="A0A1Y5SMI8"/>
<sequence length="238" mass="26436">MASGLITESDLVLPTLRALVKNADAGVSTTELQLLLREEMKPQGEDLALLEGRGDDKFSQKVRNLKSHDRLERDGLADFADGRYHLTPAGKSFIEKFGGIDESYSAQGFPENDKKEALRPEFEYTFIEEGSSSHVSRTVRQRSKRLREYALKFFADKDGRISCEGCGFEGSTAYGKVALGLIEIHHKKPVAVHGTSKKPLKEAIKDLSPLCPTCHRLVHFKKGTVMSIEELKKTIADA</sequence>
<dbReference type="OrthoDB" id="9802640at2"/>
<dbReference type="Proteomes" id="UP000193827">
    <property type="component" value="Unassembled WGS sequence"/>
</dbReference>
<dbReference type="GO" id="GO:0008270">
    <property type="term" value="F:zinc ion binding"/>
    <property type="evidence" value="ECO:0007669"/>
    <property type="project" value="InterPro"/>
</dbReference>
<organism evidence="2 3">
    <name type="scientific">Roseovarius litorisediminis</name>
    <dbReference type="NCBI Taxonomy" id="1312363"/>
    <lineage>
        <taxon>Bacteria</taxon>
        <taxon>Pseudomonadati</taxon>
        <taxon>Pseudomonadota</taxon>
        <taxon>Alphaproteobacteria</taxon>
        <taxon>Rhodobacterales</taxon>
        <taxon>Roseobacteraceae</taxon>
        <taxon>Roseovarius</taxon>
    </lineage>
</organism>
<keyword evidence="2" id="KW-0378">Hydrolase</keyword>
<dbReference type="GO" id="GO:0003676">
    <property type="term" value="F:nucleic acid binding"/>
    <property type="evidence" value="ECO:0007669"/>
    <property type="project" value="InterPro"/>
</dbReference>
<dbReference type="EMBL" id="FWFL01000005">
    <property type="protein sequence ID" value="SLN44148.1"/>
    <property type="molecule type" value="Genomic_DNA"/>
</dbReference>
<dbReference type="InterPro" id="IPR002711">
    <property type="entry name" value="HNH"/>
</dbReference>
<keyword evidence="2" id="KW-0540">Nuclease</keyword>
<keyword evidence="2" id="KW-0255">Endonuclease</keyword>